<evidence type="ECO:0000256" key="2">
    <source>
        <dbReference type="ARBA" id="ARBA00009142"/>
    </source>
</evidence>
<dbReference type="AlphaFoldDB" id="A0AB37UD22"/>
<comment type="caution">
    <text evidence="7">The sequence shown here is derived from an EMBL/GenBank/DDBJ whole genome shotgun (WGS) entry which is preliminary data.</text>
</comment>
<evidence type="ECO:0000256" key="5">
    <source>
        <dbReference type="ARBA" id="ARBA00023136"/>
    </source>
</evidence>
<keyword evidence="3 6" id="KW-0812">Transmembrane</keyword>
<evidence type="ECO:0000256" key="6">
    <source>
        <dbReference type="RuleBase" id="RU363041"/>
    </source>
</evidence>
<sequence length="273" mass="29100">MRENWLILATGGLFSGILAGLLGIGGGTVLVPLLVTLGYAPIQAVATSSLAILVTSISGSIQNWRMGYFNWKRVSLLGFPAVVTSQIGVYVASRIQPYILLLAFGILLLINIYLVNLRQHLTTKQTSTETQFNPLLARLFTGGAAGILAGLFGVGGGVIMVPLQMLLLKEEIKVAIQTSLGVIVITAISATVGHTGTGNVLFIPGLLLGCGGLLGAQISTRVLPKLPDRTVSFVFRLFLGILSIYVFWQAWQSYSAIAMLNLFTNNIAIQIDL</sequence>
<dbReference type="RefSeq" id="WP_106168564.1">
    <property type="nucleotide sequence ID" value="NZ_JAVKZF010000002.1"/>
</dbReference>
<feature type="transmembrane region" description="Helical" evidence="6">
    <location>
        <begin position="74"/>
        <end position="92"/>
    </location>
</feature>
<feature type="transmembrane region" description="Helical" evidence="6">
    <location>
        <begin position="98"/>
        <end position="115"/>
    </location>
</feature>
<dbReference type="Proteomes" id="UP000282574">
    <property type="component" value="Unassembled WGS sequence"/>
</dbReference>
<evidence type="ECO:0000256" key="3">
    <source>
        <dbReference type="ARBA" id="ARBA00022692"/>
    </source>
</evidence>
<keyword evidence="5 6" id="KW-0472">Membrane</keyword>
<evidence type="ECO:0000256" key="4">
    <source>
        <dbReference type="ARBA" id="ARBA00022989"/>
    </source>
</evidence>
<dbReference type="GO" id="GO:0005886">
    <property type="term" value="C:plasma membrane"/>
    <property type="evidence" value="ECO:0007669"/>
    <property type="project" value="UniProtKB-SubCell"/>
</dbReference>
<evidence type="ECO:0000313" key="8">
    <source>
        <dbReference type="Proteomes" id="UP000282574"/>
    </source>
</evidence>
<dbReference type="PANTHER" id="PTHR43701">
    <property type="entry name" value="MEMBRANE TRANSPORTER PROTEIN MJ0441-RELATED"/>
    <property type="match status" value="1"/>
</dbReference>
<feature type="transmembrane region" description="Helical" evidence="6">
    <location>
        <begin position="200"/>
        <end position="218"/>
    </location>
</feature>
<dbReference type="InterPro" id="IPR051598">
    <property type="entry name" value="TSUP/Inactive_protease-like"/>
</dbReference>
<gene>
    <name evidence="7" type="ORF">DSM107010_53030</name>
</gene>
<evidence type="ECO:0000313" key="7">
    <source>
        <dbReference type="EMBL" id="RUT06299.1"/>
    </source>
</evidence>
<keyword evidence="6" id="KW-1003">Cell membrane</keyword>
<dbReference type="PANTHER" id="PTHR43701:SF2">
    <property type="entry name" value="MEMBRANE TRANSPORTER PROTEIN YJNA-RELATED"/>
    <property type="match status" value="1"/>
</dbReference>
<protein>
    <recommendedName>
        <fullName evidence="6">Probable membrane transporter protein</fullName>
    </recommendedName>
</protein>
<keyword evidence="8" id="KW-1185">Reference proteome</keyword>
<evidence type="ECO:0000256" key="1">
    <source>
        <dbReference type="ARBA" id="ARBA00004141"/>
    </source>
</evidence>
<dbReference type="Pfam" id="PF01925">
    <property type="entry name" value="TauE"/>
    <property type="match status" value="1"/>
</dbReference>
<keyword evidence="4 6" id="KW-1133">Transmembrane helix</keyword>
<comment type="subcellular location">
    <subcellularLocation>
        <location evidence="6">Cell membrane</location>
        <topology evidence="6">Multi-pass membrane protein</topology>
    </subcellularLocation>
    <subcellularLocation>
        <location evidence="1">Membrane</location>
        <topology evidence="1">Multi-pass membrane protein</topology>
    </subcellularLocation>
</comment>
<dbReference type="InterPro" id="IPR002781">
    <property type="entry name" value="TM_pro_TauE-like"/>
</dbReference>
<feature type="transmembrane region" description="Helical" evidence="6">
    <location>
        <begin position="41"/>
        <end position="62"/>
    </location>
</feature>
<name>A0AB37UD22_9CYAN</name>
<feature type="transmembrane region" description="Helical" evidence="6">
    <location>
        <begin position="230"/>
        <end position="248"/>
    </location>
</feature>
<proteinExistence type="inferred from homology"/>
<feature type="transmembrane region" description="Helical" evidence="6">
    <location>
        <begin position="12"/>
        <end position="35"/>
    </location>
</feature>
<dbReference type="EMBL" id="RSCK01000069">
    <property type="protein sequence ID" value="RUT06299.1"/>
    <property type="molecule type" value="Genomic_DNA"/>
</dbReference>
<comment type="similarity">
    <text evidence="2 6">Belongs to the 4-toluene sulfonate uptake permease (TSUP) (TC 2.A.102) family.</text>
</comment>
<feature type="transmembrane region" description="Helical" evidence="6">
    <location>
        <begin position="174"/>
        <end position="193"/>
    </location>
</feature>
<organism evidence="7 8">
    <name type="scientific">Chroococcidiopsis cubana SAG 39.79</name>
    <dbReference type="NCBI Taxonomy" id="388085"/>
    <lineage>
        <taxon>Bacteria</taxon>
        <taxon>Bacillati</taxon>
        <taxon>Cyanobacteriota</taxon>
        <taxon>Cyanophyceae</taxon>
        <taxon>Chroococcidiopsidales</taxon>
        <taxon>Chroococcidiopsidaceae</taxon>
        <taxon>Chroococcidiopsis</taxon>
    </lineage>
</organism>
<accession>A0AB37UD22</accession>
<reference evidence="7 8" key="1">
    <citation type="journal article" date="2019" name="Genome Biol. Evol.">
        <title>Day and night: Metabolic profiles and evolutionary relationships of six axenic non-marine cyanobacteria.</title>
        <authorList>
            <person name="Will S.E."/>
            <person name="Henke P."/>
            <person name="Boedeker C."/>
            <person name="Huang S."/>
            <person name="Brinkmann H."/>
            <person name="Rohde M."/>
            <person name="Jarek M."/>
            <person name="Friedl T."/>
            <person name="Seufert S."/>
            <person name="Schumacher M."/>
            <person name="Overmann J."/>
            <person name="Neumann-Schaal M."/>
            <person name="Petersen J."/>
        </authorList>
    </citation>
    <scope>NUCLEOTIDE SEQUENCE [LARGE SCALE GENOMIC DNA]</scope>
    <source>
        <strain evidence="7 8">SAG 39.79</strain>
    </source>
</reference>
<feature type="transmembrane region" description="Helical" evidence="6">
    <location>
        <begin position="135"/>
        <end position="162"/>
    </location>
</feature>